<comment type="subcellular location">
    <subcellularLocation>
        <location evidence="9">Cell inner membrane</location>
        <topology evidence="9">Single-pass type II membrane protein</topology>
    </subcellularLocation>
    <subcellularLocation>
        <location evidence="1">Membrane</location>
    </subcellularLocation>
    <text evidence="9">Localizes to the division septum.</text>
</comment>
<dbReference type="Gene3D" id="3.40.50.11690">
    <property type="entry name" value="Cell division protein FtsQ/DivIB"/>
    <property type="match status" value="1"/>
</dbReference>
<dbReference type="Proteomes" id="UP000184387">
    <property type="component" value="Unassembled WGS sequence"/>
</dbReference>
<accession>A0A1M6PKV2</accession>
<feature type="domain" description="POTRA" evidence="11">
    <location>
        <begin position="82"/>
        <end position="150"/>
    </location>
</feature>
<gene>
    <name evidence="9" type="primary">ftsQ</name>
    <name evidence="12" type="ORF">SAMN02745194_04126</name>
</gene>
<evidence type="ECO:0000256" key="8">
    <source>
        <dbReference type="ARBA" id="ARBA00023306"/>
    </source>
</evidence>
<dbReference type="GO" id="GO:0005886">
    <property type="term" value="C:plasma membrane"/>
    <property type="evidence" value="ECO:0007669"/>
    <property type="project" value="UniProtKB-SubCell"/>
</dbReference>
<feature type="region of interest" description="Disordered" evidence="10">
    <location>
        <begin position="276"/>
        <end position="296"/>
    </location>
</feature>
<evidence type="ECO:0000256" key="1">
    <source>
        <dbReference type="ARBA" id="ARBA00004370"/>
    </source>
</evidence>
<keyword evidence="13" id="KW-1185">Reference proteome</keyword>
<proteinExistence type="inferred from homology"/>
<dbReference type="PROSITE" id="PS51779">
    <property type="entry name" value="POTRA"/>
    <property type="match status" value="1"/>
</dbReference>
<keyword evidence="8 9" id="KW-0131">Cell cycle</keyword>
<dbReference type="STRING" id="198092.SAMN02745194_04126"/>
<evidence type="ECO:0000313" key="12">
    <source>
        <dbReference type="EMBL" id="SHK08497.1"/>
    </source>
</evidence>
<feature type="transmembrane region" description="Helical" evidence="9">
    <location>
        <begin position="38"/>
        <end position="56"/>
    </location>
</feature>
<keyword evidence="7 9" id="KW-0472">Membrane</keyword>
<reference evidence="12 13" key="1">
    <citation type="submission" date="2016-11" db="EMBL/GenBank/DDBJ databases">
        <authorList>
            <person name="Jaros S."/>
            <person name="Januszkiewicz K."/>
            <person name="Wedrychowicz H."/>
        </authorList>
    </citation>
    <scope>NUCLEOTIDE SEQUENCE [LARGE SCALE GENOMIC DNA]</scope>
    <source>
        <strain evidence="12 13">DSM 14916</strain>
    </source>
</reference>
<dbReference type="OrthoDB" id="9783091at2"/>
<dbReference type="PANTHER" id="PTHR35851">
    <property type="entry name" value="CELL DIVISION PROTEIN FTSQ"/>
    <property type="match status" value="1"/>
</dbReference>
<dbReference type="HAMAP" id="MF_00911">
    <property type="entry name" value="FtsQ_subfam"/>
    <property type="match status" value="1"/>
</dbReference>
<dbReference type="InterPro" id="IPR005548">
    <property type="entry name" value="Cell_div_FtsQ/DivIB_C"/>
</dbReference>
<dbReference type="Gene3D" id="3.10.20.310">
    <property type="entry name" value="membrane protein fhac"/>
    <property type="match status" value="1"/>
</dbReference>
<keyword evidence="2 9" id="KW-1003">Cell membrane</keyword>
<evidence type="ECO:0000256" key="4">
    <source>
        <dbReference type="ARBA" id="ARBA00022618"/>
    </source>
</evidence>
<dbReference type="InterPro" id="IPR026579">
    <property type="entry name" value="FtsQ"/>
</dbReference>
<evidence type="ECO:0000313" key="13">
    <source>
        <dbReference type="Proteomes" id="UP000184387"/>
    </source>
</evidence>
<evidence type="ECO:0000256" key="5">
    <source>
        <dbReference type="ARBA" id="ARBA00022692"/>
    </source>
</evidence>
<sequence>MPRKLAAGVRARPAPPEPVRPSAFRLWLRRRKPLLKPAGKVGMLLALFGVAAMWVASLDPASRLSSALDGAMATLGARVGGLVVNEVRVEGAKNTPPALLRQALGVKAGDPVLGFAPATARERLEAIAWIEQAEVQRHLSGLVLVRVKERAPFAIWQNNGRFAVVDREGRTVATDRLDAFGPLPLIVGAGAEKTAAALHDMLREAPDVMARTQALVRIGERRWNLRLHSGTDVLLPEGHEEAAIQRLAEMQRQNQLLDRPMQAVDLRLPDRLVLRPVASPEPATPPATRARAGRNG</sequence>
<comment type="similarity">
    <text evidence="9">Belongs to the FtsQ/DivIB family. FtsQ subfamily.</text>
</comment>
<dbReference type="InterPro" id="IPR045335">
    <property type="entry name" value="FtsQ_C_sf"/>
</dbReference>
<dbReference type="AlphaFoldDB" id="A0A1M6PKV2"/>
<evidence type="ECO:0000256" key="9">
    <source>
        <dbReference type="HAMAP-Rule" id="MF_00911"/>
    </source>
</evidence>
<comment type="function">
    <text evidence="9">Essential cell division protein.</text>
</comment>
<evidence type="ECO:0000259" key="11">
    <source>
        <dbReference type="PROSITE" id="PS51779"/>
    </source>
</evidence>
<evidence type="ECO:0000256" key="2">
    <source>
        <dbReference type="ARBA" id="ARBA00022475"/>
    </source>
</evidence>
<dbReference type="Pfam" id="PF08478">
    <property type="entry name" value="POTRA_1"/>
    <property type="match status" value="1"/>
</dbReference>
<dbReference type="InterPro" id="IPR034746">
    <property type="entry name" value="POTRA"/>
</dbReference>
<dbReference type="GO" id="GO:0090529">
    <property type="term" value="P:cell septum assembly"/>
    <property type="evidence" value="ECO:0007669"/>
    <property type="project" value="InterPro"/>
</dbReference>
<evidence type="ECO:0000256" key="3">
    <source>
        <dbReference type="ARBA" id="ARBA00022519"/>
    </source>
</evidence>
<protein>
    <recommendedName>
        <fullName evidence="9">Cell division protein FtsQ</fullName>
    </recommendedName>
</protein>
<organism evidence="12 13">
    <name type="scientific">Muricoccus roseus</name>
    <dbReference type="NCBI Taxonomy" id="198092"/>
    <lineage>
        <taxon>Bacteria</taxon>
        <taxon>Pseudomonadati</taxon>
        <taxon>Pseudomonadota</taxon>
        <taxon>Alphaproteobacteria</taxon>
        <taxon>Acetobacterales</taxon>
        <taxon>Roseomonadaceae</taxon>
        <taxon>Muricoccus</taxon>
    </lineage>
</organism>
<keyword evidence="5 9" id="KW-0812">Transmembrane</keyword>
<keyword evidence="6 9" id="KW-1133">Transmembrane helix</keyword>
<dbReference type="RefSeq" id="WP_073138258.1">
    <property type="nucleotide sequence ID" value="NZ_FQZF01000031.1"/>
</dbReference>
<evidence type="ECO:0000256" key="10">
    <source>
        <dbReference type="SAM" id="MobiDB-lite"/>
    </source>
</evidence>
<keyword evidence="3 9" id="KW-0997">Cell inner membrane</keyword>
<dbReference type="GO" id="GO:0043093">
    <property type="term" value="P:FtsZ-dependent cytokinesis"/>
    <property type="evidence" value="ECO:0007669"/>
    <property type="project" value="UniProtKB-UniRule"/>
</dbReference>
<dbReference type="InterPro" id="IPR013685">
    <property type="entry name" value="POTRA_FtsQ_type"/>
</dbReference>
<name>A0A1M6PKV2_9PROT</name>
<dbReference type="PANTHER" id="PTHR35851:SF1">
    <property type="entry name" value="CELL DIVISION PROTEIN FTSQ"/>
    <property type="match status" value="1"/>
</dbReference>
<dbReference type="GO" id="GO:0032153">
    <property type="term" value="C:cell division site"/>
    <property type="evidence" value="ECO:0007669"/>
    <property type="project" value="UniProtKB-UniRule"/>
</dbReference>
<evidence type="ECO:0000256" key="7">
    <source>
        <dbReference type="ARBA" id="ARBA00023136"/>
    </source>
</evidence>
<dbReference type="EMBL" id="FQZF01000031">
    <property type="protein sequence ID" value="SHK08497.1"/>
    <property type="molecule type" value="Genomic_DNA"/>
</dbReference>
<keyword evidence="4 9" id="KW-0132">Cell division</keyword>
<dbReference type="Pfam" id="PF03799">
    <property type="entry name" value="FtsQ_DivIB_C"/>
    <property type="match status" value="1"/>
</dbReference>
<evidence type="ECO:0000256" key="6">
    <source>
        <dbReference type="ARBA" id="ARBA00022989"/>
    </source>
</evidence>